<gene>
    <name evidence="2" type="ORF">ACFFVD_14505</name>
</gene>
<feature type="region of interest" description="Disordered" evidence="1">
    <location>
        <begin position="1"/>
        <end position="43"/>
    </location>
</feature>
<dbReference type="InterPro" id="IPR010985">
    <property type="entry name" value="Ribbon_hlx_hlx"/>
</dbReference>
<name>A0ABV5JTQ6_9ACTN</name>
<evidence type="ECO:0000256" key="1">
    <source>
        <dbReference type="SAM" id="MobiDB-lite"/>
    </source>
</evidence>
<organism evidence="2 3">
    <name type="scientific">Dietzia aerolata</name>
    <dbReference type="NCBI Taxonomy" id="595984"/>
    <lineage>
        <taxon>Bacteria</taxon>
        <taxon>Bacillati</taxon>
        <taxon>Actinomycetota</taxon>
        <taxon>Actinomycetes</taxon>
        <taxon>Mycobacteriales</taxon>
        <taxon>Dietziaceae</taxon>
        <taxon>Dietzia</taxon>
    </lineage>
</organism>
<comment type="caution">
    <text evidence="2">The sequence shown here is derived from an EMBL/GenBank/DDBJ whole genome shotgun (WGS) entry which is preliminary data.</text>
</comment>
<keyword evidence="3" id="KW-1185">Reference proteome</keyword>
<evidence type="ECO:0008006" key="4">
    <source>
        <dbReference type="Google" id="ProtNLM"/>
    </source>
</evidence>
<dbReference type="EMBL" id="JBHMDY010000011">
    <property type="protein sequence ID" value="MFB9261011.1"/>
    <property type="molecule type" value="Genomic_DNA"/>
</dbReference>
<evidence type="ECO:0000313" key="3">
    <source>
        <dbReference type="Proteomes" id="UP001589700"/>
    </source>
</evidence>
<dbReference type="Proteomes" id="UP001589700">
    <property type="component" value="Unassembled WGS sequence"/>
</dbReference>
<accession>A0ABV5JTQ6</accession>
<dbReference type="InterPro" id="IPR013321">
    <property type="entry name" value="Arc_rbn_hlx_hlx"/>
</dbReference>
<dbReference type="RefSeq" id="WP_182630771.1">
    <property type="nucleotide sequence ID" value="NZ_JAALDM010000010.1"/>
</dbReference>
<sequence length="88" mass="9386">MSDAPNLTGGAARPLAQGAKKARETSARETFTPAAPAPAAPKRDKGVMVYLTDAERKAFKRWAFENDLSMSDVLAKHVAELLEAEGEG</sequence>
<protein>
    <recommendedName>
        <fullName evidence="4">Chromosome partitioning protein ParB</fullName>
    </recommendedName>
</protein>
<reference evidence="2 3" key="1">
    <citation type="submission" date="2024-09" db="EMBL/GenBank/DDBJ databases">
        <authorList>
            <person name="Sun Q."/>
            <person name="Mori K."/>
        </authorList>
    </citation>
    <scope>NUCLEOTIDE SEQUENCE [LARGE SCALE GENOMIC DNA]</scope>
    <source>
        <strain evidence="2 3">CCM 7659</strain>
    </source>
</reference>
<proteinExistence type="predicted"/>
<dbReference type="SUPFAM" id="SSF47598">
    <property type="entry name" value="Ribbon-helix-helix"/>
    <property type="match status" value="1"/>
</dbReference>
<evidence type="ECO:0000313" key="2">
    <source>
        <dbReference type="EMBL" id="MFB9261011.1"/>
    </source>
</evidence>
<dbReference type="Gene3D" id="1.10.1220.10">
    <property type="entry name" value="Met repressor-like"/>
    <property type="match status" value="1"/>
</dbReference>